<organism evidence="5 6">
    <name type="scientific">Kibdelosporangium banguiense</name>
    <dbReference type="NCBI Taxonomy" id="1365924"/>
    <lineage>
        <taxon>Bacteria</taxon>
        <taxon>Bacillati</taxon>
        <taxon>Actinomycetota</taxon>
        <taxon>Actinomycetes</taxon>
        <taxon>Pseudonocardiales</taxon>
        <taxon>Pseudonocardiaceae</taxon>
        <taxon>Kibdelosporangium</taxon>
    </lineage>
</organism>
<dbReference type="InterPro" id="IPR016032">
    <property type="entry name" value="Sig_transdc_resp-reg_C-effctor"/>
</dbReference>
<comment type="caution">
    <text evidence="5">The sequence shown here is derived from an EMBL/GenBank/DDBJ whole genome shotgun (WGS) entry which is preliminary data.</text>
</comment>
<keyword evidence="1" id="KW-0805">Transcription regulation</keyword>
<dbReference type="PROSITE" id="PS50043">
    <property type="entry name" value="HTH_LUXR_2"/>
    <property type="match status" value="1"/>
</dbReference>
<dbReference type="Gene3D" id="3.40.50.300">
    <property type="entry name" value="P-loop containing nucleotide triphosphate hydrolases"/>
    <property type="match status" value="1"/>
</dbReference>
<dbReference type="InterPro" id="IPR059106">
    <property type="entry name" value="WHD_MalT"/>
</dbReference>
<proteinExistence type="predicted"/>
<dbReference type="PANTHER" id="PTHR43214:SF24">
    <property type="entry name" value="TRANSCRIPTIONAL REGULATORY PROTEIN NARL-RELATED"/>
    <property type="match status" value="1"/>
</dbReference>
<dbReference type="CDD" id="cd06170">
    <property type="entry name" value="LuxR_C_like"/>
    <property type="match status" value="1"/>
</dbReference>
<dbReference type="SUPFAM" id="SSF52540">
    <property type="entry name" value="P-loop containing nucleoside triphosphate hydrolases"/>
    <property type="match status" value="1"/>
</dbReference>
<evidence type="ECO:0000256" key="2">
    <source>
        <dbReference type="ARBA" id="ARBA00023125"/>
    </source>
</evidence>
<dbReference type="PANTHER" id="PTHR43214">
    <property type="entry name" value="TWO-COMPONENT RESPONSE REGULATOR"/>
    <property type="match status" value="1"/>
</dbReference>
<evidence type="ECO:0000313" key="6">
    <source>
        <dbReference type="Proteomes" id="UP001519332"/>
    </source>
</evidence>
<dbReference type="InterPro" id="IPR027417">
    <property type="entry name" value="P-loop_NTPase"/>
</dbReference>
<gene>
    <name evidence="5" type="ORF">JOF56_003883</name>
</gene>
<dbReference type="InterPro" id="IPR000792">
    <property type="entry name" value="Tscrpt_reg_LuxR_C"/>
</dbReference>
<dbReference type="Gene3D" id="1.10.10.10">
    <property type="entry name" value="Winged helix-like DNA-binding domain superfamily/Winged helix DNA-binding domain"/>
    <property type="match status" value="1"/>
</dbReference>
<reference evidence="5 6" key="1">
    <citation type="submission" date="2021-03" db="EMBL/GenBank/DDBJ databases">
        <title>Sequencing the genomes of 1000 actinobacteria strains.</title>
        <authorList>
            <person name="Klenk H.-P."/>
        </authorList>
    </citation>
    <scope>NUCLEOTIDE SEQUENCE [LARGE SCALE GENOMIC DNA]</scope>
    <source>
        <strain evidence="5 6">DSM 46670</strain>
    </source>
</reference>
<dbReference type="InterPro" id="IPR036388">
    <property type="entry name" value="WH-like_DNA-bd_sf"/>
</dbReference>
<evidence type="ECO:0000313" key="5">
    <source>
        <dbReference type="EMBL" id="MBP2323498.1"/>
    </source>
</evidence>
<keyword evidence="2" id="KW-0238">DNA-binding</keyword>
<dbReference type="RefSeq" id="WP_209639985.1">
    <property type="nucleotide sequence ID" value="NZ_JAGINW010000001.1"/>
</dbReference>
<dbReference type="EMBL" id="JAGINW010000001">
    <property type="protein sequence ID" value="MBP2323498.1"/>
    <property type="molecule type" value="Genomic_DNA"/>
</dbReference>
<dbReference type="SUPFAM" id="SSF46894">
    <property type="entry name" value="C-terminal effector domain of the bipartite response regulators"/>
    <property type="match status" value="1"/>
</dbReference>
<evidence type="ECO:0000259" key="4">
    <source>
        <dbReference type="PROSITE" id="PS50043"/>
    </source>
</evidence>
<dbReference type="Pfam" id="PF00196">
    <property type="entry name" value="GerE"/>
    <property type="match status" value="1"/>
</dbReference>
<dbReference type="Proteomes" id="UP001519332">
    <property type="component" value="Unassembled WGS sequence"/>
</dbReference>
<feature type="domain" description="HTH luxR-type" evidence="4">
    <location>
        <begin position="823"/>
        <end position="888"/>
    </location>
</feature>
<keyword evidence="3" id="KW-0804">Transcription</keyword>
<dbReference type="Pfam" id="PF25873">
    <property type="entry name" value="WHD_MalT"/>
    <property type="match status" value="1"/>
</dbReference>
<dbReference type="InterPro" id="IPR039420">
    <property type="entry name" value="WalR-like"/>
</dbReference>
<name>A0ABS4TI08_9PSEU</name>
<dbReference type="SMART" id="SM00421">
    <property type="entry name" value="HTH_LUXR"/>
    <property type="match status" value="1"/>
</dbReference>
<sequence>MAVRPQIQRTAFERVRQTARAGELPRHTRWRVPRAKIAVPRVPVSFVRRERLRRLLDQAAEVPVTVICAPAGYGKTLMLADWVTATPVAWVSLDRDDNDASRFWSAVLSAMAECVPSDSPLRDLAPPAVADEPGFLAEVVDALDALDTPLRLVLDDVHEIVALRTLRGVEALIRYVPKGLRLVLSTRLDPPLPLARLRSQGNLAEIRANRLRFCPDDAAAMLRAAGVELDDEQLRLLVDQTEGWAAGLRLAALSLRDAADRDEFLADFAADDRSVADYLVGEVLTRLPGRTREFLRVISVCDEVSPPLAAALSGLDDAGVLLDVLERESSLVTSVDIGGQRYRIHTLLRSYLRADLDRQQPERTAELHGTAAKWFASEQRVLEALDHAGQAGDQDMVVALLHRHAVMLLLTGEHHDVTRALALVGPGTVTQDPSLALISAFAHLATGELAAAETDFACSNAIWPSTCSTDMALLRWLVGAHLALVRGKPSAALLTAEYPGGLLSMGAGLEAWARMAVGWTSLYAADLATARRELREALRLARGNGFDHLVVQCQTVLGAACALSGDYPAMAEASAAAIGLASERGWCRAPWLATDYLVLAFARLLRLDPAGSRHYAAQAERANRAAHEPRLRFMISFVEGAARFDAGDRLTGLHRMRQARRQLGDVVLLPELAATVAVLEHRCTVKLGQHAHAREVFDWTRARIGDTAELSLLEAWSLAMTAQAGVSRALRGALDVARPRLSPITRVEARLLETTIELRQGQRTKARCALEAALALAEPAGLILPFGEAGSSVRQLLVDQQGGFGVLDDFASRVCEAVTRFHAGRTHGALTQREQAVLARLPSQWPLDEIASDLTLSVNTVKTHVRSVYTKLGVSNRRAAVVAARELGLI</sequence>
<evidence type="ECO:0000256" key="1">
    <source>
        <dbReference type="ARBA" id="ARBA00023015"/>
    </source>
</evidence>
<protein>
    <submittedName>
        <fullName evidence="5">LuxR family maltose regulon positive regulatory protein</fullName>
    </submittedName>
</protein>
<keyword evidence="6" id="KW-1185">Reference proteome</keyword>
<evidence type="ECO:0000256" key="3">
    <source>
        <dbReference type="ARBA" id="ARBA00023163"/>
    </source>
</evidence>
<accession>A0ABS4TI08</accession>